<name>A0A3M0JX84_HIRRU</name>
<proteinExistence type="predicted"/>
<dbReference type="Proteomes" id="UP000269221">
    <property type="component" value="Unassembled WGS sequence"/>
</dbReference>
<dbReference type="AlphaFoldDB" id="A0A3M0JX84"/>
<protein>
    <submittedName>
        <fullName evidence="1">Uncharacterized protein</fullName>
    </submittedName>
</protein>
<dbReference type="EMBL" id="QRBI01000123">
    <property type="protein sequence ID" value="RMC05378.1"/>
    <property type="molecule type" value="Genomic_DNA"/>
</dbReference>
<accession>A0A3M0JX84</accession>
<keyword evidence="2" id="KW-1185">Reference proteome</keyword>
<gene>
    <name evidence="1" type="ORF">DUI87_18567</name>
</gene>
<sequence length="130" mass="14639">MDTALIFESQHPQAVVEPPEQAEGWASYRPPGFRLSLVIAQSLSLQRLAPENHRITGNYELEETLKDRVQLPTLHRTSPESHHVPKSIAKHFLNSGRLGAVATSLESLFQCPNLTFWIKNLFLISSLNLL</sequence>
<organism evidence="1 2">
    <name type="scientific">Hirundo rustica rustica</name>
    <dbReference type="NCBI Taxonomy" id="333673"/>
    <lineage>
        <taxon>Eukaryota</taxon>
        <taxon>Metazoa</taxon>
        <taxon>Chordata</taxon>
        <taxon>Craniata</taxon>
        <taxon>Vertebrata</taxon>
        <taxon>Euteleostomi</taxon>
        <taxon>Archelosauria</taxon>
        <taxon>Archosauria</taxon>
        <taxon>Dinosauria</taxon>
        <taxon>Saurischia</taxon>
        <taxon>Theropoda</taxon>
        <taxon>Coelurosauria</taxon>
        <taxon>Aves</taxon>
        <taxon>Neognathae</taxon>
        <taxon>Neoaves</taxon>
        <taxon>Telluraves</taxon>
        <taxon>Australaves</taxon>
        <taxon>Passeriformes</taxon>
        <taxon>Sylvioidea</taxon>
        <taxon>Hirundinidae</taxon>
        <taxon>Hirundo</taxon>
    </lineage>
</organism>
<reference evidence="1 2" key="1">
    <citation type="submission" date="2018-07" db="EMBL/GenBank/DDBJ databases">
        <title>A high quality draft genome assembly of the barn swallow (H. rustica rustica).</title>
        <authorList>
            <person name="Formenti G."/>
            <person name="Chiara M."/>
            <person name="Poveda L."/>
            <person name="Francoijs K.-J."/>
            <person name="Bonisoli-Alquati A."/>
            <person name="Canova L."/>
            <person name="Gianfranceschi L."/>
            <person name="Horner D.S."/>
            <person name="Saino N."/>
        </authorList>
    </citation>
    <scope>NUCLEOTIDE SEQUENCE [LARGE SCALE GENOMIC DNA]</scope>
    <source>
        <strain evidence="1">Chelidonia</strain>
        <tissue evidence="1">Blood</tissue>
    </source>
</reference>
<comment type="caution">
    <text evidence="1">The sequence shown here is derived from an EMBL/GenBank/DDBJ whole genome shotgun (WGS) entry which is preliminary data.</text>
</comment>
<evidence type="ECO:0000313" key="1">
    <source>
        <dbReference type="EMBL" id="RMC05378.1"/>
    </source>
</evidence>
<evidence type="ECO:0000313" key="2">
    <source>
        <dbReference type="Proteomes" id="UP000269221"/>
    </source>
</evidence>